<dbReference type="PANTHER" id="PTHR36849:SF1">
    <property type="entry name" value="CYTOPLASMIC PROTEIN"/>
    <property type="match status" value="1"/>
</dbReference>
<accession>A0A521EQR3</accession>
<dbReference type="RefSeq" id="WP_142715694.1">
    <property type="nucleotide sequence ID" value="NZ_FXTH01000018.1"/>
</dbReference>
<name>A0A521EQR3_9BACT</name>
<dbReference type="InterPro" id="IPR052552">
    <property type="entry name" value="YeaO-like"/>
</dbReference>
<sequence length="121" mass="14509">MDKQPIVIKRIYKSLSKNDGYRVLVDRLWPRGISKEEAQLDDWAKEIAPSDELRKWFDHDPDKFNEFKKRYKKELEDHKSKLDKLVRKSTKKKVTLLYGAKDQEHNQAVVLKKVLENKRQT</sequence>
<protein>
    <submittedName>
        <fullName evidence="1">Uncharacterized conserved protein YeaO, DUF488 family</fullName>
    </submittedName>
</protein>
<evidence type="ECO:0000313" key="1">
    <source>
        <dbReference type="EMBL" id="SMO86283.1"/>
    </source>
</evidence>
<organism evidence="1 2">
    <name type="scientific">Fodinibius sediminis</name>
    <dbReference type="NCBI Taxonomy" id="1214077"/>
    <lineage>
        <taxon>Bacteria</taxon>
        <taxon>Pseudomonadati</taxon>
        <taxon>Balneolota</taxon>
        <taxon>Balneolia</taxon>
        <taxon>Balneolales</taxon>
        <taxon>Balneolaceae</taxon>
        <taxon>Fodinibius</taxon>
    </lineage>
</organism>
<dbReference type="PANTHER" id="PTHR36849">
    <property type="entry name" value="CYTOPLASMIC PROTEIN-RELATED"/>
    <property type="match status" value="1"/>
</dbReference>
<evidence type="ECO:0000313" key="2">
    <source>
        <dbReference type="Proteomes" id="UP000317593"/>
    </source>
</evidence>
<dbReference type="EMBL" id="FXTH01000018">
    <property type="protein sequence ID" value="SMO86283.1"/>
    <property type="molecule type" value="Genomic_DNA"/>
</dbReference>
<dbReference type="Pfam" id="PF22752">
    <property type="entry name" value="DUF488-N3i"/>
    <property type="match status" value="1"/>
</dbReference>
<dbReference type="AlphaFoldDB" id="A0A521EQR3"/>
<dbReference type="Proteomes" id="UP000317593">
    <property type="component" value="Unassembled WGS sequence"/>
</dbReference>
<gene>
    <name evidence="1" type="ORF">SAMN06265218_11837</name>
</gene>
<reference evidence="1 2" key="1">
    <citation type="submission" date="2017-05" db="EMBL/GenBank/DDBJ databases">
        <authorList>
            <person name="Varghese N."/>
            <person name="Submissions S."/>
        </authorList>
    </citation>
    <scope>NUCLEOTIDE SEQUENCE [LARGE SCALE GENOMIC DNA]</scope>
    <source>
        <strain evidence="1 2">DSM 21194</strain>
    </source>
</reference>
<keyword evidence="2" id="KW-1185">Reference proteome</keyword>
<proteinExistence type="predicted"/>
<dbReference type="OrthoDB" id="9790745at2"/>